<dbReference type="InterPro" id="IPR001242">
    <property type="entry name" value="Condensation_dom"/>
</dbReference>
<dbReference type="SUPFAM" id="SSF47336">
    <property type="entry name" value="ACP-like"/>
    <property type="match status" value="2"/>
</dbReference>
<dbReference type="Gene3D" id="3.40.50.980">
    <property type="match status" value="4"/>
</dbReference>
<dbReference type="InterPro" id="IPR010071">
    <property type="entry name" value="AA_adenyl_dom"/>
</dbReference>
<dbReference type="SUPFAM" id="SSF56801">
    <property type="entry name" value="Acetyl-CoA synthetase-like"/>
    <property type="match status" value="2"/>
</dbReference>
<dbReference type="InterPro" id="IPR000873">
    <property type="entry name" value="AMP-dep_synth/lig_dom"/>
</dbReference>
<name>A0ABU8VLE4_9BURK</name>
<feature type="domain" description="Carrier" evidence="5">
    <location>
        <begin position="2048"/>
        <end position="2123"/>
    </location>
</feature>
<dbReference type="InterPro" id="IPR009081">
    <property type="entry name" value="PP-bd_ACP"/>
</dbReference>
<dbReference type="InterPro" id="IPR025110">
    <property type="entry name" value="AMP-bd_C"/>
</dbReference>
<dbReference type="PROSITE" id="PS00012">
    <property type="entry name" value="PHOSPHOPANTETHEINE"/>
    <property type="match status" value="1"/>
</dbReference>
<evidence type="ECO:0000256" key="4">
    <source>
        <dbReference type="SAM" id="MobiDB-lite"/>
    </source>
</evidence>
<dbReference type="CDD" id="cd12116">
    <property type="entry name" value="A_NRPS_Ta1_like"/>
    <property type="match status" value="1"/>
</dbReference>
<evidence type="ECO:0000259" key="5">
    <source>
        <dbReference type="PROSITE" id="PS50075"/>
    </source>
</evidence>
<dbReference type="InterPro" id="IPR006162">
    <property type="entry name" value="Ppantetheine_attach_site"/>
</dbReference>
<dbReference type="Pfam" id="PF00668">
    <property type="entry name" value="Condensation"/>
    <property type="match status" value="2"/>
</dbReference>
<dbReference type="InterPro" id="IPR020845">
    <property type="entry name" value="AMP-binding_CS"/>
</dbReference>
<dbReference type="PANTHER" id="PTHR45527:SF1">
    <property type="entry name" value="FATTY ACID SYNTHASE"/>
    <property type="match status" value="1"/>
</dbReference>
<dbReference type="InterPro" id="IPR020806">
    <property type="entry name" value="PKS_PP-bd"/>
</dbReference>
<dbReference type="CDD" id="cd19531">
    <property type="entry name" value="LCL_NRPS-like"/>
    <property type="match status" value="2"/>
</dbReference>
<dbReference type="Pfam" id="PF00550">
    <property type="entry name" value="PP-binding"/>
    <property type="match status" value="2"/>
</dbReference>
<dbReference type="RefSeq" id="WP_340359654.1">
    <property type="nucleotide sequence ID" value="NZ_JBBKZU010000013.1"/>
</dbReference>
<keyword evidence="3" id="KW-0597">Phosphoprotein</keyword>
<proteinExistence type="predicted"/>
<sequence length="2123" mass="233870">MDPGGEALQHSASLSSAQRRLWFLDRIKADVRDAYHLSGALEFEGRLDEEALRRSLETLMARHEVLRATFVEVNGEPVQRIAPPAPFPLRVEDLRLHGAEATDAERERHIRDECTAPFDLGRGPLIRGRLLRLGAQRHTLVLCAHHMVGDGWSIAVFMKDVATVYSAFAEGRPNPLPDLPARYADYVADELERAASPTRDVRLAYWQRQLEGAPELLELPTDRPRPAVQDHAGDHVKIAFPAPLVAALREWSRRRGATLTMALHAGLNALFSRLTGQQDIVIGTAVANRRRPAYRQTVGFFVNTVALRTGLADNPTADALLERVRDVGQSAYLRQDVPFEQVVELVRPARNPSHSPIYQVLMVIHNFDTEPIELPGATLRLVEVPPQSVASDLMMLFRETADGLVGRIAFATALFDRTTIERWAGYLLRLLEAMARDGTQRVAALPMMGDDERRLVLDRFNDTRVAHRGDTRVHALFEAQAARTPDAVALVADHRSWRYGELDAQANRLAHRLQAEGLGRGMRAALFLGRGADMIVAMLAVLKTGAAYVPLDVSDPPERIARMLDDAAPRVVLTRKRLLAALPRKHLTQVVVDAEPTADAPSTAAGPVAVDVQPGDIAYVVYTSGSTGHPKGVAVPHSALTNLIHWQARHGGGQPAPRTLQYIALGFDVAFQEIFTTLCGGGALVLVHDGVRRDMAAVLRVLREERVERLILPFIALQHLAERAVVSSEPLPPLRQVITGAEPLRISSEIREFFERLGDCRLQNQYGPTEYPVATALDLEGAPQGWPMLPAIGHPIDNTVVRILDGLGQPVPIGVKGEIHAGGAGMARGYLGQPALDEAAFIGDPFAEEPGARLYRTGDIGRWRSDGSIEYISRSDDQVKLRGFRIELGEIEAHIDQHPSVADVAVLLREDEPGRKRLVAYLTLASGTNGTGIAGALKRYLHGVLPEYMVPDAFIVLDALPITSSGKVDRRALPPPSREGEGGERVMPRSSTEQTLWEIWRSVLHATAFGVEDSFFDLGGHSLLTMQVASRIQQRLGIELPLALLFEHPTIAELAARLDEELPRTWSSAPASIPRVRRDGPLPVSLSQRRMWVIQQFDPASVAYNVAVSLRLRGALDDEAMRGAFDRVIQRHEGLRTWFEMHGDEPMQRIAPSMHVPIERIDLRGLPAQRREDEARARLRERATRPFDLTQAPLHGPTLVILGDEDQVFFWRMHHAITDNWSIAILMRDLLALYASLSTGEPAQLPPLGIEYADYAAWQRSPAATAQRQHQIDFWVARLADLQPLDLPTDHARPLLPSFRGAKVSVALPPAMRDDLRRFCGRHAVTPFVVLLAAFKLMLSRHCATHDIAVGTPIANRHHLVTEQLVGTLVNTLVMRTDLAGNPDFAELVQRVRTTALEAYAHQDAPFDEIVEVLAQDRRTHPDGLVRTLFNVLNAPLGKLPPVDFGYEAFELESTAAQFDLSIHVDTEFGHRIHLEYSTDLFAADTARRMLENYLWLVEQVLGDEHRPIADYAILAPAQLALLRDRWNATQRALAPSLLIHRHLHCEDPARADRVAVSDSQGRRMTYGELDASSDRLACALRARGYGRGHRIGLSLARDAGMLVALLAVLKCGAAYVPLDPGFPVDRLGYMAADAELSAILVRPDMAGPFGATGVPLLDPIELAREPLGTGRQELQPDPERDARPLDAAYFIYTSGSTGRPKAVAVPHRAVVNFLASMAREPGLEASDRLVAVTTLSFDIAVLELLLPLAAGAQVVIADADHVRDPRRLRALLERHDATVMQATPSAWRALIDVGWMGAPGLRALVGGEPLQALLAEQLLSRCSALWNMYGPTETTVWSTLWKVDAPRLGISIGRPIANTSVWVLDAHGLPCPIGVPGELCIGGAGVTLGYHRRPALTDERFITDRWSDEPGARLYRTGDLCRWRHDGLLEHLGRLDHQVKVRGFRIELGEIESALLDHPDVAQCVVVTRAGGEDDVRLVGYVVARSPELRAAGLREHLQAALPDYMVPQHLVMLRALPLLPNGKVDRNALPAPIVEGSRMHGHASEPPSTDEEKAIAGIWSELLGVDAIERSDNFFELGGHSLLAMRAVNATKERLGLEIAPRRLVFETLRQLANPENAKVS</sequence>
<dbReference type="PANTHER" id="PTHR45527">
    <property type="entry name" value="NONRIBOSOMAL PEPTIDE SYNTHETASE"/>
    <property type="match status" value="1"/>
</dbReference>
<accession>A0ABU8VLE4</accession>
<dbReference type="Gene3D" id="3.30.559.10">
    <property type="entry name" value="Chloramphenicol acetyltransferase-like domain"/>
    <property type="match status" value="2"/>
</dbReference>
<dbReference type="Pfam" id="PF13193">
    <property type="entry name" value="AMP-binding_C"/>
    <property type="match status" value="2"/>
</dbReference>
<evidence type="ECO:0000256" key="1">
    <source>
        <dbReference type="ARBA" id="ARBA00001957"/>
    </source>
</evidence>
<dbReference type="PROSITE" id="PS00455">
    <property type="entry name" value="AMP_BINDING"/>
    <property type="match status" value="2"/>
</dbReference>
<dbReference type="Gene3D" id="1.10.1200.10">
    <property type="entry name" value="ACP-like"/>
    <property type="match status" value="2"/>
</dbReference>
<feature type="region of interest" description="Disordered" evidence="4">
    <location>
        <begin position="968"/>
        <end position="990"/>
    </location>
</feature>
<keyword evidence="2" id="KW-0596">Phosphopantetheine</keyword>
<comment type="caution">
    <text evidence="6">The sequence shown here is derived from an EMBL/GenBank/DDBJ whole genome shotgun (WGS) entry which is preliminary data.</text>
</comment>
<dbReference type="EMBL" id="JBBKZU010000013">
    <property type="protein sequence ID" value="MEJ8814423.1"/>
    <property type="molecule type" value="Genomic_DNA"/>
</dbReference>
<dbReference type="SMART" id="SM00823">
    <property type="entry name" value="PKS_PP"/>
    <property type="match status" value="2"/>
</dbReference>
<dbReference type="NCBIfam" id="NF003417">
    <property type="entry name" value="PRK04813.1"/>
    <property type="match status" value="2"/>
</dbReference>
<dbReference type="InterPro" id="IPR036736">
    <property type="entry name" value="ACP-like_sf"/>
</dbReference>
<keyword evidence="7" id="KW-1185">Reference proteome</keyword>
<dbReference type="Pfam" id="PF00501">
    <property type="entry name" value="AMP-binding"/>
    <property type="match status" value="2"/>
</dbReference>
<dbReference type="Gene3D" id="2.30.38.10">
    <property type="entry name" value="Luciferase, Domain 3"/>
    <property type="match status" value="2"/>
</dbReference>
<dbReference type="Gene3D" id="3.30.559.30">
    <property type="entry name" value="Nonribosomal peptide synthetase, condensation domain"/>
    <property type="match status" value="2"/>
</dbReference>
<dbReference type="Gene3D" id="3.30.300.30">
    <property type="match status" value="2"/>
</dbReference>
<dbReference type="Proteomes" id="UP001365846">
    <property type="component" value="Unassembled WGS sequence"/>
</dbReference>
<comment type="cofactor">
    <cofactor evidence="1">
        <name>pantetheine 4'-phosphate</name>
        <dbReference type="ChEBI" id="CHEBI:47942"/>
    </cofactor>
</comment>
<evidence type="ECO:0000256" key="3">
    <source>
        <dbReference type="ARBA" id="ARBA00022553"/>
    </source>
</evidence>
<evidence type="ECO:0000256" key="2">
    <source>
        <dbReference type="ARBA" id="ARBA00022450"/>
    </source>
</evidence>
<dbReference type="NCBIfam" id="TIGR01733">
    <property type="entry name" value="AA-adenyl-dom"/>
    <property type="match status" value="2"/>
</dbReference>
<gene>
    <name evidence="6" type="ORF">WKW77_25320</name>
</gene>
<feature type="compositionally biased region" description="Basic and acidic residues" evidence="4">
    <location>
        <begin position="968"/>
        <end position="987"/>
    </location>
</feature>
<protein>
    <submittedName>
        <fullName evidence="6">Amino acid adenylation domain-containing protein</fullName>
    </submittedName>
</protein>
<organism evidence="6 7">
    <name type="scientific">Variovorax ureilyticus</name>
    <dbReference type="NCBI Taxonomy" id="1836198"/>
    <lineage>
        <taxon>Bacteria</taxon>
        <taxon>Pseudomonadati</taxon>
        <taxon>Pseudomonadota</taxon>
        <taxon>Betaproteobacteria</taxon>
        <taxon>Burkholderiales</taxon>
        <taxon>Comamonadaceae</taxon>
        <taxon>Variovorax</taxon>
    </lineage>
</organism>
<evidence type="ECO:0000313" key="7">
    <source>
        <dbReference type="Proteomes" id="UP001365846"/>
    </source>
</evidence>
<evidence type="ECO:0000313" key="6">
    <source>
        <dbReference type="EMBL" id="MEJ8814423.1"/>
    </source>
</evidence>
<dbReference type="InterPro" id="IPR045851">
    <property type="entry name" value="AMP-bd_C_sf"/>
</dbReference>
<reference evidence="6 7" key="1">
    <citation type="submission" date="2024-03" db="EMBL/GenBank/DDBJ databases">
        <title>Novel species of the genus Variovorax.</title>
        <authorList>
            <person name="Liu Q."/>
            <person name="Xin Y.-H."/>
        </authorList>
    </citation>
    <scope>NUCLEOTIDE SEQUENCE [LARGE SCALE GENOMIC DNA]</scope>
    <source>
        <strain evidence="6 7">KACC 18899</strain>
    </source>
</reference>
<dbReference type="SUPFAM" id="SSF52777">
    <property type="entry name" value="CoA-dependent acyltransferases"/>
    <property type="match status" value="4"/>
</dbReference>
<dbReference type="PROSITE" id="PS50075">
    <property type="entry name" value="CARRIER"/>
    <property type="match status" value="2"/>
</dbReference>
<dbReference type="InterPro" id="IPR023213">
    <property type="entry name" value="CAT-like_dom_sf"/>
</dbReference>
<feature type="domain" description="Carrier" evidence="5">
    <location>
        <begin position="987"/>
        <end position="1062"/>
    </location>
</feature>